<evidence type="ECO:0000313" key="2">
    <source>
        <dbReference type="Proteomes" id="UP000807306"/>
    </source>
</evidence>
<dbReference type="OrthoDB" id="3256662at2759"/>
<organism evidence="1 2">
    <name type="scientific">Crepidotus variabilis</name>
    <dbReference type="NCBI Taxonomy" id="179855"/>
    <lineage>
        <taxon>Eukaryota</taxon>
        <taxon>Fungi</taxon>
        <taxon>Dikarya</taxon>
        <taxon>Basidiomycota</taxon>
        <taxon>Agaricomycotina</taxon>
        <taxon>Agaricomycetes</taxon>
        <taxon>Agaricomycetidae</taxon>
        <taxon>Agaricales</taxon>
        <taxon>Agaricineae</taxon>
        <taxon>Crepidotaceae</taxon>
        <taxon>Crepidotus</taxon>
    </lineage>
</organism>
<sequence>MTFMGGSTAPLSVKAASSLCRKILAKEKSALLLAAHVKRWRFVGPTVLSLWTPAFLAMYFEAMKCMINLTEFALFEGQVTKDMIKGWLSIPSLNSLALHHCQIEEDFSSRNLRKFKTLRLRKLLIQSKRDTLGTSLLNPWIDFSCLHHLQIGLHDKGPPLSLPDDDLSLVLLEVLATDIGPCIGLMKKSPKLKILRLPQLYPIPHDEDWAKELDSSHLPALAEIEAPWEYCLKLIPGRPITTLKLADMCPKRNPEILQRSASLIRYLKIPYQAYVKFPFLNHFSSLQSLEVFNSFERKVTVQEILNSIKDVKTGHPELRSLCISLEGEGISQIFDRESQEDETLKIIESTFPMIEKVELVDHRVRQMYYHVGDEMWERGSIC</sequence>
<evidence type="ECO:0000313" key="1">
    <source>
        <dbReference type="EMBL" id="KAF9531487.1"/>
    </source>
</evidence>
<dbReference type="AlphaFoldDB" id="A0A9P6ELX8"/>
<reference evidence="1" key="1">
    <citation type="submission" date="2020-11" db="EMBL/GenBank/DDBJ databases">
        <authorList>
            <consortium name="DOE Joint Genome Institute"/>
            <person name="Ahrendt S."/>
            <person name="Riley R."/>
            <person name="Andreopoulos W."/>
            <person name="Labutti K."/>
            <person name="Pangilinan J."/>
            <person name="Ruiz-Duenas F.J."/>
            <person name="Barrasa J.M."/>
            <person name="Sanchez-Garcia M."/>
            <person name="Camarero S."/>
            <person name="Miyauchi S."/>
            <person name="Serrano A."/>
            <person name="Linde D."/>
            <person name="Babiker R."/>
            <person name="Drula E."/>
            <person name="Ayuso-Fernandez I."/>
            <person name="Pacheco R."/>
            <person name="Padilla G."/>
            <person name="Ferreira P."/>
            <person name="Barriuso J."/>
            <person name="Kellner H."/>
            <person name="Castanera R."/>
            <person name="Alfaro M."/>
            <person name="Ramirez L."/>
            <person name="Pisabarro A.G."/>
            <person name="Kuo A."/>
            <person name="Tritt A."/>
            <person name="Lipzen A."/>
            <person name="He G."/>
            <person name="Yan M."/>
            <person name="Ng V."/>
            <person name="Cullen D."/>
            <person name="Martin F."/>
            <person name="Rosso M.-N."/>
            <person name="Henrissat B."/>
            <person name="Hibbett D."/>
            <person name="Martinez A.T."/>
            <person name="Grigoriev I.V."/>
        </authorList>
    </citation>
    <scope>NUCLEOTIDE SEQUENCE</scope>
    <source>
        <strain evidence="1">CBS 506.95</strain>
    </source>
</reference>
<dbReference type="EMBL" id="MU157835">
    <property type="protein sequence ID" value="KAF9531487.1"/>
    <property type="molecule type" value="Genomic_DNA"/>
</dbReference>
<protein>
    <submittedName>
        <fullName evidence="1">Uncharacterized protein</fullName>
    </submittedName>
</protein>
<accession>A0A9P6ELX8</accession>
<proteinExistence type="predicted"/>
<comment type="caution">
    <text evidence="1">The sequence shown here is derived from an EMBL/GenBank/DDBJ whole genome shotgun (WGS) entry which is preliminary data.</text>
</comment>
<keyword evidence="2" id="KW-1185">Reference proteome</keyword>
<name>A0A9P6ELX8_9AGAR</name>
<gene>
    <name evidence="1" type="ORF">CPB83DRAFT_849111</name>
</gene>
<dbReference type="Proteomes" id="UP000807306">
    <property type="component" value="Unassembled WGS sequence"/>
</dbReference>